<proteinExistence type="predicted"/>
<dbReference type="Proteomes" id="UP001151760">
    <property type="component" value="Unassembled WGS sequence"/>
</dbReference>
<keyword evidence="3" id="KW-1185">Reference proteome</keyword>
<evidence type="ECO:0000256" key="1">
    <source>
        <dbReference type="SAM" id="MobiDB-lite"/>
    </source>
</evidence>
<evidence type="ECO:0008006" key="4">
    <source>
        <dbReference type="Google" id="ProtNLM"/>
    </source>
</evidence>
<organism evidence="2 3">
    <name type="scientific">Tanacetum coccineum</name>
    <dbReference type="NCBI Taxonomy" id="301880"/>
    <lineage>
        <taxon>Eukaryota</taxon>
        <taxon>Viridiplantae</taxon>
        <taxon>Streptophyta</taxon>
        <taxon>Embryophyta</taxon>
        <taxon>Tracheophyta</taxon>
        <taxon>Spermatophyta</taxon>
        <taxon>Magnoliopsida</taxon>
        <taxon>eudicotyledons</taxon>
        <taxon>Gunneridae</taxon>
        <taxon>Pentapetalae</taxon>
        <taxon>asterids</taxon>
        <taxon>campanulids</taxon>
        <taxon>Asterales</taxon>
        <taxon>Asteraceae</taxon>
        <taxon>Asteroideae</taxon>
        <taxon>Anthemideae</taxon>
        <taxon>Anthemidinae</taxon>
        <taxon>Tanacetum</taxon>
    </lineage>
</organism>
<evidence type="ECO:0000313" key="2">
    <source>
        <dbReference type="EMBL" id="GJT19695.1"/>
    </source>
</evidence>
<reference evidence="2" key="1">
    <citation type="journal article" date="2022" name="Int. J. Mol. Sci.">
        <title>Draft Genome of Tanacetum Coccineum: Genomic Comparison of Closely Related Tanacetum-Family Plants.</title>
        <authorList>
            <person name="Yamashiro T."/>
            <person name="Shiraishi A."/>
            <person name="Nakayama K."/>
            <person name="Satake H."/>
        </authorList>
    </citation>
    <scope>NUCLEOTIDE SEQUENCE</scope>
</reference>
<feature type="compositionally biased region" description="Basic and acidic residues" evidence="1">
    <location>
        <begin position="83"/>
        <end position="103"/>
    </location>
</feature>
<comment type="caution">
    <text evidence="2">The sequence shown here is derived from an EMBL/GenBank/DDBJ whole genome shotgun (WGS) entry which is preliminary data.</text>
</comment>
<sequence length="188" mass="21067">MVGAGHAAYTDRFHELARLVPHLVNLESRMIERYMYGLAPQIRRMVATTEPKTMQKEVQISGALIDDVVRNGSIKKVEKRGNMGETCKDKNGRDDNKRTRTREMCTTSSSPTMHPEGLVAYASTVTARVIWQRIIEVPACPRLNRAQEPKGNHPNQVAANNKGQGRGNQRNQDKGRAFMLGAEEARLL</sequence>
<reference evidence="2" key="2">
    <citation type="submission" date="2022-01" db="EMBL/GenBank/DDBJ databases">
        <authorList>
            <person name="Yamashiro T."/>
            <person name="Shiraishi A."/>
            <person name="Satake H."/>
            <person name="Nakayama K."/>
        </authorList>
    </citation>
    <scope>NUCLEOTIDE SEQUENCE</scope>
</reference>
<accession>A0ABQ5BXS9</accession>
<gene>
    <name evidence="2" type="ORF">Tco_0878401</name>
</gene>
<protein>
    <recommendedName>
        <fullName evidence="4">Reverse transcriptase domain-containing protein</fullName>
    </recommendedName>
</protein>
<dbReference type="EMBL" id="BQNB010013738">
    <property type="protein sequence ID" value="GJT19695.1"/>
    <property type="molecule type" value="Genomic_DNA"/>
</dbReference>
<feature type="region of interest" description="Disordered" evidence="1">
    <location>
        <begin position="83"/>
        <end position="111"/>
    </location>
</feature>
<feature type="region of interest" description="Disordered" evidence="1">
    <location>
        <begin position="145"/>
        <end position="176"/>
    </location>
</feature>
<evidence type="ECO:0000313" key="3">
    <source>
        <dbReference type="Proteomes" id="UP001151760"/>
    </source>
</evidence>
<feature type="compositionally biased region" description="Low complexity" evidence="1">
    <location>
        <begin position="160"/>
        <end position="170"/>
    </location>
</feature>
<name>A0ABQ5BXS9_9ASTR</name>